<dbReference type="GO" id="GO:1902600">
    <property type="term" value="P:proton transmembrane transport"/>
    <property type="evidence" value="ECO:0007669"/>
    <property type="project" value="InterPro"/>
</dbReference>
<feature type="transmembrane region" description="Helical" evidence="7">
    <location>
        <begin position="366"/>
        <end position="387"/>
    </location>
</feature>
<feature type="transmembrane region" description="Helical" evidence="7">
    <location>
        <begin position="233"/>
        <end position="253"/>
    </location>
</feature>
<evidence type="ECO:0000256" key="3">
    <source>
        <dbReference type="ARBA" id="ARBA00022448"/>
    </source>
</evidence>
<dbReference type="Gene3D" id="3.40.50.720">
    <property type="entry name" value="NAD(P)-binding Rossmann-like Domain"/>
    <property type="match status" value="1"/>
</dbReference>
<evidence type="ECO:0000313" key="11">
    <source>
        <dbReference type="Proteomes" id="UP000599024"/>
    </source>
</evidence>
<evidence type="ECO:0000259" key="8">
    <source>
        <dbReference type="Pfam" id="PF00999"/>
    </source>
</evidence>
<reference evidence="10 11" key="1">
    <citation type="submission" date="2020-08" db="EMBL/GenBank/DDBJ databases">
        <title>Bridging the membrane lipid divide: bacteria of the FCB group superphylum have the potential to synthesize archaeal ether lipids.</title>
        <authorList>
            <person name="Villanueva L."/>
            <person name="Von Meijenfeldt F.A.B."/>
            <person name="Westbye A.B."/>
            <person name="Yadav S."/>
            <person name="Hopmans E.C."/>
            <person name="Dutilh B.E."/>
            <person name="Sinninghe Damste J.S."/>
        </authorList>
    </citation>
    <scope>NUCLEOTIDE SEQUENCE [LARGE SCALE GENOMIC DNA]</scope>
    <source>
        <strain evidence="10">NIOZ-UU81</strain>
    </source>
</reference>
<feature type="domain" description="RCK N-terminal" evidence="9">
    <location>
        <begin position="424"/>
        <end position="538"/>
    </location>
</feature>
<dbReference type="SUPFAM" id="SSF51735">
    <property type="entry name" value="NAD(P)-binding Rossmann-fold domains"/>
    <property type="match status" value="1"/>
</dbReference>
<comment type="similarity">
    <text evidence="2">Belongs to the monovalent cation:proton antiporter 2 (CPA2) transporter (TC 2.A.37) family.</text>
</comment>
<dbReference type="GO" id="GO:0006813">
    <property type="term" value="P:potassium ion transport"/>
    <property type="evidence" value="ECO:0007669"/>
    <property type="project" value="InterPro"/>
</dbReference>
<dbReference type="Proteomes" id="UP000599024">
    <property type="component" value="Unassembled WGS sequence"/>
</dbReference>
<dbReference type="InterPro" id="IPR006153">
    <property type="entry name" value="Cation/H_exchanger_TM"/>
</dbReference>
<dbReference type="InterPro" id="IPR038770">
    <property type="entry name" value="Na+/solute_symporter_sf"/>
</dbReference>
<dbReference type="Pfam" id="PF00999">
    <property type="entry name" value="Na_H_Exchanger"/>
    <property type="match status" value="1"/>
</dbReference>
<feature type="transmembrane region" description="Helical" evidence="7">
    <location>
        <begin position="339"/>
        <end position="360"/>
    </location>
</feature>
<evidence type="ECO:0000256" key="5">
    <source>
        <dbReference type="ARBA" id="ARBA00022989"/>
    </source>
</evidence>
<organism evidence="10 11">
    <name type="scientific">Candidatus Desulfatifera sulfidica</name>
    <dbReference type="NCBI Taxonomy" id="2841691"/>
    <lineage>
        <taxon>Bacteria</taxon>
        <taxon>Pseudomonadati</taxon>
        <taxon>Thermodesulfobacteriota</taxon>
        <taxon>Desulfobulbia</taxon>
        <taxon>Desulfobulbales</taxon>
        <taxon>Desulfobulbaceae</taxon>
        <taxon>Candidatus Desulfatifera</taxon>
    </lineage>
</organism>
<dbReference type="GO" id="GO:0015297">
    <property type="term" value="F:antiporter activity"/>
    <property type="evidence" value="ECO:0007669"/>
    <property type="project" value="InterPro"/>
</dbReference>
<feature type="transmembrane region" description="Helical" evidence="7">
    <location>
        <begin position="117"/>
        <end position="141"/>
    </location>
</feature>
<feature type="transmembrane region" description="Helical" evidence="7">
    <location>
        <begin position="86"/>
        <end position="105"/>
    </location>
</feature>
<feature type="domain" description="Cation/H+ exchanger transmembrane" evidence="8">
    <location>
        <begin position="43"/>
        <end position="385"/>
    </location>
</feature>
<comment type="subcellular location">
    <subcellularLocation>
        <location evidence="1">Membrane</location>
        <topology evidence="1">Multi-pass membrane protein</topology>
    </subcellularLocation>
</comment>
<keyword evidence="6 7" id="KW-0472">Membrane</keyword>
<accession>A0A8J6NAT3</accession>
<feature type="transmembrane region" description="Helical" evidence="7">
    <location>
        <begin position="61"/>
        <end position="80"/>
    </location>
</feature>
<name>A0A8J6NAT3_9BACT</name>
<feature type="transmembrane region" description="Helical" evidence="7">
    <location>
        <begin position="178"/>
        <end position="197"/>
    </location>
</feature>
<feature type="transmembrane region" description="Helical" evidence="7">
    <location>
        <begin position="203"/>
        <end position="221"/>
    </location>
</feature>
<feature type="transmembrane region" description="Helical" evidence="7">
    <location>
        <begin position="147"/>
        <end position="166"/>
    </location>
</feature>
<dbReference type="EMBL" id="JACNLK010000047">
    <property type="protein sequence ID" value="MBC8208635.1"/>
    <property type="molecule type" value="Genomic_DNA"/>
</dbReference>
<evidence type="ECO:0000256" key="6">
    <source>
        <dbReference type="ARBA" id="ARBA00023136"/>
    </source>
</evidence>
<evidence type="ECO:0000256" key="2">
    <source>
        <dbReference type="ARBA" id="ARBA00005551"/>
    </source>
</evidence>
<feature type="transmembrane region" description="Helical" evidence="7">
    <location>
        <begin position="28"/>
        <end position="49"/>
    </location>
</feature>
<dbReference type="InterPro" id="IPR036291">
    <property type="entry name" value="NAD(P)-bd_dom_sf"/>
</dbReference>
<dbReference type="PANTHER" id="PTHR42751:SF1">
    <property type="entry name" value="CATION_PROTON ANTIPORTER YBAL-RELATED"/>
    <property type="match status" value="1"/>
</dbReference>
<protein>
    <submittedName>
        <fullName evidence="10">Cation:proton antiporter</fullName>
    </submittedName>
</protein>
<dbReference type="Pfam" id="PF02254">
    <property type="entry name" value="TrkA_N"/>
    <property type="match status" value="1"/>
</dbReference>
<evidence type="ECO:0000256" key="4">
    <source>
        <dbReference type="ARBA" id="ARBA00022692"/>
    </source>
</evidence>
<evidence type="ECO:0000313" key="10">
    <source>
        <dbReference type="EMBL" id="MBC8208635.1"/>
    </source>
</evidence>
<evidence type="ECO:0000259" key="9">
    <source>
        <dbReference type="Pfam" id="PF02254"/>
    </source>
</evidence>
<proteinExistence type="inferred from homology"/>
<dbReference type="GO" id="GO:0016020">
    <property type="term" value="C:membrane"/>
    <property type="evidence" value="ECO:0007669"/>
    <property type="project" value="UniProtKB-SubCell"/>
</dbReference>
<comment type="caution">
    <text evidence="10">The sequence shown here is derived from an EMBL/GenBank/DDBJ whole genome shotgun (WGS) entry which is preliminary data.</text>
</comment>
<keyword evidence="4 7" id="KW-0812">Transmembrane</keyword>
<keyword evidence="5 7" id="KW-1133">Transmembrane helix</keyword>
<dbReference type="AlphaFoldDB" id="A0A8J6NAT3"/>
<dbReference type="Gene3D" id="1.20.1530.20">
    <property type="match status" value="1"/>
</dbReference>
<gene>
    <name evidence="10" type="ORF">H8E79_05660</name>
</gene>
<keyword evidence="3" id="KW-0813">Transport</keyword>
<evidence type="ECO:0000256" key="7">
    <source>
        <dbReference type="SAM" id="Phobius"/>
    </source>
</evidence>
<sequence length="578" mass="63059">MVCCHETGEFFFFTFPYKYLIFLDSMDFLYTASFINSAWIGSTFLLGFAFKKVNLPPMLGFLLAGFVMNALGMTGGSLALDRIADLGITLLLFIIGLKLNIKGMLKPEIWGGATVHAMLTIVFLGGCMLLGATFGLTHLVGLDLAQAALIGFALSFSSTVFAVKFLEEKGEMNSIHGRTAIGILIMQDLMAVLFLTISKGEFPSLWALGLPLFLLAVRPALMYVVDHSGHGELLPLGGLFIALTIGTASFSLVGLKPDLGALIIGVLVGSHKRTYELSASLYTFKDLFLVGFFFQIGLTGIPELSHVIIALGLVALMGMKSFCYFMILTRFHLRARTSLIATLSLSNYSEFGLLVAAIAYKNHWLSADWILIMALALSFSFLLAAPLNSRANSLYDRFGKILRRFETQKEHKDDAQIDLDGAEILIFGMDAFGTMAYDTTRERQGDKVLAVEQDKAKIKAHRAAGRRVISGDATDYDFWRKIKLEQIKIIMLTMSHQQANLLALEAIKSAGFTGPVTAASRFEDERLELEAAGATAAYNIFAEAGAGYADHVCKATGLVCKTEFIVSGDAIPDMPSYS</sequence>
<dbReference type="InterPro" id="IPR003148">
    <property type="entry name" value="RCK_N"/>
</dbReference>
<dbReference type="PANTHER" id="PTHR42751">
    <property type="entry name" value="SODIUM/HYDROGEN EXCHANGER FAMILY/TRKA DOMAIN PROTEIN"/>
    <property type="match status" value="1"/>
</dbReference>
<evidence type="ECO:0000256" key="1">
    <source>
        <dbReference type="ARBA" id="ARBA00004141"/>
    </source>
</evidence>